<dbReference type="PROSITE" id="PS51257">
    <property type="entry name" value="PROKAR_LIPOPROTEIN"/>
    <property type="match status" value="1"/>
</dbReference>
<dbReference type="GeneID" id="36830838"/>
<protein>
    <recommendedName>
        <fullName evidence="4">Bacterial repeat domain-containing protein</fullName>
    </recommendedName>
</protein>
<gene>
    <name evidence="2" type="ORF">DFR85_01740</name>
</gene>
<sequence>MRYLLFIILIVTLLSTLACSSTIHVRILNKGITVIVEYGSTILSLNKNSTVQVPNSSVTILAYTNDIGYNIEINNNESSVVQINPNNVSWLNVSLVPNYVYLNLSIDGPGEIIAKLYNGSIIVINKSTELKLIEGTTLTLQPKASKGYTFDSWSNLSNYPRYWIIAYGNTSVTAIFSKYKGTPITIPKYEFAGLAFFGILGAIYLINKRNK</sequence>
<evidence type="ECO:0008006" key="4">
    <source>
        <dbReference type="Google" id="ProtNLM"/>
    </source>
</evidence>
<reference evidence="2 3" key="1">
    <citation type="submission" date="2018-05" db="EMBL/GenBank/DDBJ databases">
        <title>Complete Genome Sequences of Extremely Thermoacidophilic, Metal-Mobilizing Type-Strain Members of the Archaeal Family Sulfolobaceae: Acidianus brierleyi DSM-1651T, Acidianus sulfidivorans DSM-18786T, Metallosphaera hakonensis DSM-7519T, and Metallosphaera prunae DSM-10039T.</title>
        <authorList>
            <person name="Counts J.A."/>
            <person name="Kelly R.M."/>
        </authorList>
    </citation>
    <scope>NUCLEOTIDE SEQUENCE [LARGE SCALE GENOMIC DNA]</scope>
    <source>
        <strain evidence="2 3">DSM 1651</strain>
    </source>
</reference>
<dbReference type="AlphaFoldDB" id="A0A2U9IBY3"/>
<accession>A0A2U9IBY3</accession>
<evidence type="ECO:0000256" key="1">
    <source>
        <dbReference type="SAM" id="Phobius"/>
    </source>
</evidence>
<feature type="transmembrane region" description="Helical" evidence="1">
    <location>
        <begin position="189"/>
        <end position="206"/>
    </location>
</feature>
<dbReference type="RefSeq" id="WP_110269406.1">
    <property type="nucleotide sequence ID" value="NZ_CP029289.2"/>
</dbReference>
<proteinExistence type="predicted"/>
<keyword evidence="3" id="KW-1185">Reference proteome</keyword>
<dbReference type="EMBL" id="CP029289">
    <property type="protein sequence ID" value="AWR93522.1"/>
    <property type="molecule type" value="Genomic_DNA"/>
</dbReference>
<organism evidence="2 3">
    <name type="scientific">Acidianus brierleyi</name>
    <dbReference type="NCBI Taxonomy" id="41673"/>
    <lineage>
        <taxon>Archaea</taxon>
        <taxon>Thermoproteota</taxon>
        <taxon>Thermoprotei</taxon>
        <taxon>Sulfolobales</taxon>
        <taxon>Sulfolobaceae</taxon>
        <taxon>Acidianus</taxon>
    </lineage>
</organism>
<evidence type="ECO:0000313" key="2">
    <source>
        <dbReference type="EMBL" id="AWR93522.1"/>
    </source>
</evidence>
<dbReference type="OrthoDB" id="36794at2157"/>
<dbReference type="Proteomes" id="UP000248044">
    <property type="component" value="Chromosome"/>
</dbReference>
<keyword evidence="1" id="KW-0812">Transmembrane</keyword>
<keyword evidence="1" id="KW-0472">Membrane</keyword>
<keyword evidence="1" id="KW-1133">Transmembrane helix</keyword>
<evidence type="ECO:0000313" key="3">
    <source>
        <dbReference type="Proteomes" id="UP000248044"/>
    </source>
</evidence>
<name>A0A2U9IBY3_9CREN</name>
<dbReference type="KEGG" id="abri:DFR85_01740"/>